<proteinExistence type="predicted"/>
<name>F6FHX6_MYCHI</name>
<organism evidence="2 3">
    <name type="scientific">Mycoplasma haemofelis (strain Ohio2)</name>
    <dbReference type="NCBI Taxonomy" id="859194"/>
    <lineage>
        <taxon>Bacteria</taxon>
        <taxon>Bacillati</taxon>
        <taxon>Mycoplasmatota</taxon>
        <taxon>Mollicutes</taxon>
        <taxon>Mycoplasmataceae</taxon>
        <taxon>Mycoplasma</taxon>
    </lineage>
</organism>
<protein>
    <submittedName>
        <fullName evidence="2">Uncharacterized protein</fullName>
    </submittedName>
</protein>
<evidence type="ECO:0000313" key="3">
    <source>
        <dbReference type="Proteomes" id="UP000007952"/>
    </source>
</evidence>
<evidence type="ECO:0000256" key="1">
    <source>
        <dbReference type="SAM" id="SignalP"/>
    </source>
</evidence>
<feature type="chain" id="PRO_5003335851" evidence="1">
    <location>
        <begin position="29"/>
        <end position="113"/>
    </location>
</feature>
<dbReference type="STRING" id="859194.MHF_0552"/>
<sequence length="113" mass="12727">MFNFINLKFLTSKKILASVVAVTGSATATYFWWKAQGEGNGISQQVATTRAKLERSRPNYSQLFPTIPNFYRELIVVLLAIYLKVLEPLINIRTIQLWLRGGLGFSVKMGSTI</sequence>
<feature type="signal peptide" evidence="1">
    <location>
        <begin position="1"/>
        <end position="28"/>
    </location>
</feature>
<dbReference type="Proteomes" id="UP000007952">
    <property type="component" value="Chromosome"/>
</dbReference>
<reference evidence="2 3" key="1">
    <citation type="journal article" date="2011" name="J. Bacteriol.">
        <title>Complete genome sequences of two hemotropic Mycoplasmas, Mycoplasma haemofelis strain Ohio2 and Mycoplasma suis strain Illinois.</title>
        <authorList>
            <person name="Messick J.B."/>
            <person name="Santos A.P."/>
            <person name="Guimaraes A.M."/>
        </authorList>
    </citation>
    <scope>NUCLEOTIDE SEQUENCE [LARGE SCALE GENOMIC DNA]</scope>
    <source>
        <strain evidence="2 3">Ohio2</strain>
    </source>
</reference>
<gene>
    <name evidence="2" type="ordered locus">MHF_0552</name>
</gene>
<dbReference type="KEGG" id="mhf:MHF_0552"/>
<keyword evidence="1" id="KW-0732">Signal</keyword>
<dbReference type="HOGENOM" id="CLU_2130686_0_0_14"/>
<accession>F6FHX6</accession>
<evidence type="ECO:0000313" key="2">
    <source>
        <dbReference type="EMBL" id="AEG72824.1"/>
    </source>
</evidence>
<reference key="2">
    <citation type="submission" date="2011-05" db="EMBL/GenBank/DDBJ databases">
        <title>The Genome of Mycoplasma haemofelis Strain Ohio2, a pathogenic hemoplasma of the cat.</title>
        <authorList>
            <person name="Santos A.P."/>
            <person name="Guimaraes A.M.S."/>
            <person name="SanMiguel P.J."/>
            <person name="Martin S.W."/>
            <person name="Messick J.B."/>
        </authorList>
    </citation>
    <scope>NUCLEOTIDE SEQUENCE</scope>
    <source>
        <strain>Ohio2</strain>
    </source>
</reference>
<dbReference type="EMBL" id="CP002808">
    <property type="protein sequence ID" value="AEG72824.1"/>
    <property type="molecule type" value="Genomic_DNA"/>
</dbReference>
<dbReference type="AlphaFoldDB" id="F6FHX6"/>
<dbReference type="BioCyc" id="MHAE859194:G1GR7-543-MONOMER"/>